<dbReference type="KEGG" id="bcom:BAUCODRAFT_572591"/>
<dbReference type="InterPro" id="IPR027417">
    <property type="entry name" value="P-loop_NTPase"/>
</dbReference>
<dbReference type="EMBL" id="KB445551">
    <property type="protein sequence ID" value="EMD00330.1"/>
    <property type="molecule type" value="Genomic_DNA"/>
</dbReference>
<keyword evidence="3" id="KW-1185">Reference proteome</keyword>
<evidence type="ECO:0000313" key="2">
    <source>
        <dbReference type="EMBL" id="EMD00330.1"/>
    </source>
</evidence>
<dbReference type="RefSeq" id="XP_007672830.1">
    <property type="nucleotide sequence ID" value="XM_007674640.1"/>
</dbReference>
<dbReference type="OrthoDB" id="5416609at2759"/>
<gene>
    <name evidence="2" type="ORF">BAUCODRAFT_572591</name>
</gene>
<dbReference type="InterPro" id="IPR029057">
    <property type="entry name" value="PRTase-like"/>
</dbReference>
<dbReference type="SUPFAM" id="SSF56784">
    <property type="entry name" value="HAD-like"/>
    <property type="match status" value="1"/>
</dbReference>
<dbReference type="SUPFAM" id="SSF52540">
    <property type="entry name" value="P-loop containing nucleoside triphosphate hydrolases"/>
    <property type="match status" value="1"/>
</dbReference>
<dbReference type="Pfam" id="PF14681">
    <property type="entry name" value="UPRTase"/>
    <property type="match status" value="1"/>
</dbReference>
<dbReference type="SUPFAM" id="SSF53271">
    <property type="entry name" value="PRTase-like"/>
    <property type="match status" value="1"/>
</dbReference>
<evidence type="ECO:0000259" key="1">
    <source>
        <dbReference type="SMART" id="SM00382"/>
    </source>
</evidence>
<dbReference type="InterPro" id="IPR003593">
    <property type="entry name" value="AAA+_ATPase"/>
</dbReference>
<dbReference type="InterPro" id="IPR036412">
    <property type="entry name" value="HAD-like_sf"/>
</dbReference>
<dbReference type="OMA" id="GHFMFWP"/>
<dbReference type="CDD" id="cd06223">
    <property type="entry name" value="PRTases_typeI"/>
    <property type="match status" value="1"/>
</dbReference>
<evidence type="ECO:0000313" key="3">
    <source>
        <dbReference type="Proteomes" id="UP000011761"/>
    </source>
</evidence>
<proteinExistence type="predicted"/>
<dbReference type="SMART" id="SM00382">
    <property type="entry name" value="AAA"/>
    <property type="match status" value="1"/>
</dbReference>
<organism evidence="2 3">
    <name type="scientific">Baudoinia panamericana (strain UAMH 10762)</name>
    <name type="common">Angels' share fungus</name>
    <name type="synonym">Baudoinia compniacensis (strain UAMH 10762)</name>
    <dbReference type="NCBI Taxonomy" id="717646"/>
    <lineage>
        <taxon>Eukaryota</taxon>
        <taxon>Fungi</taxon>
        <taxon>Dikarya</taxon>
        <taxon>Ascomycota</taxon>
        <taxon>Pezizomycotina</taxon>
        <taxon>Dothideomycetes</taxon>
        <taxon>Dothideomycetidae</taxon>
        <taxon>Mycosphaerellales</taxon>
        <taxon>Teratosphaeriaceae</taxon>
        <taxon>Baudoinia</taxon>
    </lineage>
</organism>
<dbReference type="eggNOG" id="ENOG502SH5I">
    <property type="taxonomic scope" value="Eukaryota"/>
</dbReference>
<dbReference type="HOGENOM" id="CLU_012235_1_0_1"/>
<dbReference type="AlphaFoldDB" id="M2NLG3"/>
<reference evidence="2 3" key="1">
    <citation type="journal article" date="2012" name="PLoS Pathog.">
        <title>Diverse lifestyles and strategies of plant pathogenesis encoded in the genomes of eighteen Dothideomycetes fungi.</title>
        <authorList>
            <person name="Ohm R.A."/>
            <person name="Feau N."/>
            <person name="Henrissat B."/>
            <person name="Schoch C.L."/>
            <person name="Horwitz B.A."/>
            <person name="Barry K.W."/>
            <person name="Condon B.J."/>
            <person name="Copeland A.C."/>
            <person name="Dhillon B."/>
            <person name="Glaser F."/>
            <person name="Hesse C.N."/>
            <person name="Kosti I."/>
            <person name="LaButti K."/>
            <person name="Lindquist E.A."/>
            <person name="Lucas S."/>
            <person name="Salamov A.A."/>
            <person name="Bradshaw R.E."/>
            <person name="Ciuffetti L."/>
            <person name="Hamelin R.C."/>
            <person name="Kema G.H.J."/>
            <person name="Lawrence C."/>
            <person name="Scott J.A."/>
            <person name="Spatafora J.W."/>
            <person name="Turgeon B.G."/>
            <person name="de Wit P.J.G.M."/>
            <person name="Zhong S."/>
            <person name="Goodwin S.B."/>
            <person name="Grigoriev I.V."/>
        </authorList>
    </citation>
    <scope>NUCLEOTIDE SEQUENCE [LARGE SCALE GENOMIC DNA]</scope>
    <source>
        <strain evidence="2 3">UAMH 10762</strain>
    </source>
</reference>
<name>M2NLG3_BAUPA</name>
<dbReference type="GeneID" id="19115654"/>
<dbReference type="Gene3D" id="3.40.50.2020">
    <property type="match status" value="1"/>
</dbReference>
<dbReference type="Proteomes" id="UP000011761">
    <property type="component" value="Unassembled WGS sequence"/>
</dbReference>
<accession>M2NLG3</accession>
<protein>
    <recommendedName>
        <fullName evidence="1">AAA+ ATPase domain-containing protein</fullName>
    </recommendedName>
</protein>
<dbReference type="InterPro" id="IPR000836">
    <property type="entry name" value="PRTase_dom"/>
</dbReference>
<sequence length="697" mass="77279">MARPAEDTTWTPCVFQNKLNESLLCLMFVGHLCHGADISQRRLTTGHDVFREYRSPNPLRYCIMSASSYHKTLISSTTAAKPKVIGLYGLPGAGKTTLLDTLLREESLRNYLFVEGSEQVAKITGLGGIETFKKLPEAQKLQIRHREARGRHEREGKDRLEEWQDQEGSQLRKLCREHDILFTTIIGEIETVHSKALRLVQDFGVHDELYNLQQAEKALDDVVSALSASIPPGGIETMLVLDGDKTLGPYDTGKLFFQAYQEVRGSALREKNLIKAAINDQSKLDKRMTALSGGAGSTEDPLKTLFSSPLKYSYNAFRQATLMYDETGPTCETVCMRVAGVINMCCKSVWEDVIKRYELSNRVKVMGGGHITDGLVMMQGVKGALVHRLRHHHGAYVWAFGDSSLDMDMLKEADQALVVVGEENQRSKSMEECLRGPIDHDGLRVRQVLLPEGIGIRGLLHPVRLPIVTMQDVVPNIFDLKDVDLEDVVVDFQFATNEGAEKLMTTPTRNAALRGVPLREAHRNIGEYLARLFLPEKLGLEKYEMTRVQQGKITEGHRLRDEEKTLIVALMRGGEPMALGVSNVLPLAGFLHAKKPEQVTPGHVAGQSAVILVDSVINTGAETQQFVRHVRSLSADIRIVVMANVVQADSVSADGVLTALGRELKFSLIGLRTSDNMFKGKGGTDTGNRLFNITQLD</sequence>
<feature type="domain" description="AAA+ ATPase" evidence="1">
    <location>
        <begin position="81"/>
        <end position="294"/>
    </location>
</feature>
<dbReference type="Gene3D" id="3.40.50.300">
    <property type="entry name" value="P-loop containing nucleotide triphosphate hydrolases"/>
    <property type="match status" value="1"/>
</dbReference>